<dbReference type="EMBL" id="BLKT01000003">
    <property type="protein sequence ID" value="GFG56558.1"/>
    <property type="molecule type" value="Genomic_DNA"/>
</dbReference>
<accession>A0A7I9WGW8</accession>
<evidence type="ECO:0000313" key="2">
    <source>
        <dbReference type="EMBL" id="GFG56558.1"/>
    </source>
</evidence>
<dbReference type="Pfam" id="PF17765">
    <property type="entry name" value="MLTR_LBD"/>
    <property type="match status" value="1"/>
</dbReference>
<dbReference type="Proteomes" id="UP000465241">
    <property type="component" value="Unassembled WGS sequence"/>
</dbReference>
<comment type="caution">
    <text evidence="2">The sequence shown here is derived from an EMBL/GenBank/DDBJ whole genome shotgun (WGS) entry which is preliminary data.</text>
</comment>
<dbReference type="PANTHER" id="PTHR35010">
    <property type="entry name" value="BLL4672 PROTEIN-RELATED"/>
    <property type="match status" value="1"/>
</dbReference>
<dbReference type="GO" id="GO:0003677">
    <property type="term" value="F:DNA binding"/>
    <property type="evidence" value="ECO:0007669"/>
    <property type="project" value="InterPro"/>
</dbReference>
<proteinExistence type="predicted"/>
<name>A0A7I9WGW8_9MYCO</name>
<dbReference type="Gene3D" id="3.30.450.180">
    <property type="match status" value="1"/>
</dbReference>
<dbReference type="InterPro" id="IPR010982">
    <property type="entry name" value="Lambda_DNA-bd_dom_sf"/>
</dbReference>
<dbReference type="PROSITE" id="PS50943">
    <property type="entry name" value="HTH_CROC1"/>
    <property type="match status" value="1"/>
</dbReference>
<dbReference type="RefSeq" id="WP_068919324.1">
    <property type="nucleotide sequence ID" value="NZ_BAAAMC010000028.1"/>
</dbReference>
<dbReference type="CDD" id="cd00093">
    <property type="entry name" value="HTH_XRE"/>
    <property type="match status" value="1"/>
</dbReference>
<sequence>MVSGSDSAGSLGSFLRARRAELDPGEVGLPAPGGRRRVPGLRREEVAQLAAISHDYYARLEQGRVAPSPAVLNALCDVLRLDSEQRSYLYELAGKPVLDRRAPTSDPIRPQVQRLLDAMTGVPAFLFDRRFDILAWNALAAAVYVDFSTIPPGQRNYVHLVFTHPGVRALYADWDAVARTCVATLRRSAAQNPDDPRLLALVDELRTRDDRFRTWWGVHEVVNFSRGTTILRHPVAGELTLDWDIFASDADPGQRLMTLTAPPHSPTHQALQFLSSWNNSTVQ</sequence>
<dbReference type="SUPFAM" id="SSF47413">
    <property type="entry name" value="lambda repressor-like DNA-binding domains"/>
    <property type="match status" value="1"/>
</dbReference>
<dbReference type="InterPro" id="IPR041413">
    <property type="entry name" value="MLTR_LBD"/>
</dbReference>
<dbReference type="Gene3D" id="1.10.260.40">
    <property type="entry name" value="lambda repressor-like DNA-binding domains"/>
    <property type="match status" value="1"/>
</dbReference>
<reference evidence="2 3" key="1">
    <citation type="journal article" date="2019" name="Emerg. Microbes Infect.">
        <title>Comprehensive subspecies identification of 175 nontuberculous mycobacteria species based on 7547 genomic profiles.</title>
        <authorList>
            <person name="Matsumoto Y."/>
            <person name="Kinjo T."/>
            <person name="Motooka D."/>
            <person name="Nabeya D."/>
            <person name="Jung N."/>
            <person name="Uechi K."/>
            <person name="Horii T."/>
            <person name="Iida T."/>
            <person name="Fujita J."/>
            <person name="Nakamura S."/>
        </authorList>
    </citation>
    <scope>NUCLEOTIDE SEQUENCE [LARGE SCALE GENOMIC DNA]</scope>
    <source>
        <strain evidence="2 3">JCM 13392</strain>
    </source>
</reference>
<organism evidence="2 3">
    <name type="scientific">Mycolicibacterium murale</name>
    <dbReference type="NCBI Taxonomy" id="182220"/>
    <lineage>
        <taxon>Bacteria</taxon>
        <taxon>Bacillati</taxon>
        <taxon>Actinomycetota</taxon>
        <taxon>Actinomycetes</taxon>
        <taxon>Mycobacteriales</taxon>
        <taxon>Mycobacteriaceae</taxon>
        <taxon>Mycolicibacterium</taxon>
    </lineage>
</organism>
<dbReference type="PANTHER" id="PTHR35010:SF2">
    <property type="entry name" value="BLL4672 PROTEIN"/>
    <property type="match status" value="1"/>
</dbReference>
<evidence type="ECO:0000259" key="1">
    <source>
        <dbReference type="PROSITE" id="PS50943"/>
    </source>
</evidence>
<feature type="domain" description="HTH cro/C1-type" evidence="1">
    <location>
        <begin position="40"/>
        <end position="86"/>
    </location>
</feature>
<dbReference type="InterPro" id="IPR001387">
    <property type="entry name" value="Cro/C1-type_HTH"/>
</dbReference>
<protein>
    <submittedName>
        <fullName evidence="2">Transcriptional regulator</fullName>
    </submittedName>
</protein>
<dbReference type="SMART" id="SM00530">
    <property type="entry name" value="HTH_XRE"/>
    <property type="match status" value="1"/>
</dbReference>
<dbReference type="AlphaFoldDB" id="A0A7I9WGW8"/>
<dbReference type="Pfam" id="PF13560">
    <property type="entry name" value="HTH_31"/>
    <property type="match status" value="1"/>
</dbReference>
<keyword evidence="3" id="KW-1185">Reference proteome</keyword>
<gene>
    <name evidence="2" type="ORF">MMUR_06940</name>
</gene>
<evidence type="ECO:0000313" key="3">
    <source>
        <dbReference type="Proteomes" id="UP000465241"/>
    </source>
</evidence>